<evidence type="ECO:0000313" key="3">
    <source>
        <dbReference type="EMBL" id="RXZ46434.1"/>
    </source>
</evidence>
<dbReference type="PANTHER" id="PTHR43569:SF2">
    <property type="entry name" value="AMIDOHYDROLASE-RELATED DOMAIN-CONTAINING PROTEIN"/>
    <property type="match status" value="1"/>
</dbReference>
<protein>
    <submittedName>
        <fullName evidence="3">Amidohydrolase</fullName>
    </submittedName>
</protein>
<dbReference type="SUPFAM" id="SSF51556">
    <property type="entry name" value="Metallo-dependent hydrolases"/>
    <property type="match status" value="1"/>
</dbReference>
<name>A0A4Q2JI23_9MICO</name>
<feature type="domain" description="Amidohydrolase-related" evidence="2">
    <location>
        <begin position="5"/>
        <end position="283"/>
    </location>
</feature>
<gene>
    <name evidence="3" type="ORF">ESP57_16120</name>
</gene>
<evidence type="ECO:0000256" key="1">
    <source>
        <dbReference type="ARBA" id="ARBA00038310"/>
    </source>
</evidence>
<evidence type="ECO:0000313" key="4">
    <source>
        <dbReference type="Proteomes" id="UP000292935"/>
    </source>
</evidence>
<dbReference type="AlphaFoldDB" id="A0A4Q2JI23"/>
<dbReference type="GO" id="GO:0016787">
    <property type="term" value="F:hydrolase activity"/>
    <property type="evidence" value="ECO:0007669"/>
    <property type="project" value="UniProtKB-KW"/>
</dbReference>
<dbReference type="Proteomes" id="UP000292935">
    <property type="component" value="Unassembled WGS sequence"/>
</dbReference>
<keyword evidence="3" id="KW-0378">Hydrolase</keyword>
<keyword evidence="4" id="KW-1185">Reference proteome</keyword>
<accession>A0A4Q2JI23</accession>
<comment type="caution">
    <text evidence="3">The sequence shown here is derived from an EMBL/GenBank/DDBJ whole genome shotgun (WGS) entry which is preliminary data.</text>
</comment>
<dbReference type="InterPro" id="IPR032466">
    <property type="entry name" value="Metal_Hydrolase"/>
</dbReference>
<organism evidence="3 4">
    <name type="scientific">Agromyces fucosus</name>
    <dbReference type="NCBI Taxonomy" id="41985"/>
    <lineage>
        <taxon>Bacteria</taxon>
        <taxon>Bacillati</taxon>
        <taxon>Actinomycetota</taxon>
        <taxon>Actinomycetes</taxon>
        <taxon>Micrococcales</taxon>
        <taxon>Microbacteriaceae</taxon>
        <taxon>Agromyces</taxon>
    </lineage>
</organism>
<reference evidence="3 4" key="1">
    <citation type="submission" date="2019-01" db="EMBL/GenBank/DDBJ databases">
        <authorList>
            <person name="Li J."/>
        </authorList>
    </citation>
    <scope>NUCLEOTIDE SEQUENCE [LARGE SCALE GENOMIC DNA]</scope>
    <source>
        <strain evidence="3 4">CCUG 35506</strain>
    </source>
</reference>
<dbReference type="InterPro" id="IPR052350">
    <property type="entry name" value="Metallo-dep_Lactonases"/>
</dbReference>
<dbReference type="PANTHER" id="PTHR43569">
    <property type="entry name" value="AMIDOHYDROLASE"/>
    <property type="match status" value="1"/>
</dbReference>
<dbReference type="InterPro" id="IPR006680">
    <property type="entry name" value="Amidohydro-rel"/>
</dbReference>
<evidence type="ECO:0000259" key="2">
    <source>
        <dbReference type="Pfam" id="PF04909"/>
    </source>
</evidence>
<dbReference type="EMBL" id="SDPO01000004">
    <property type="protein sequence ID" value="RXZ46434.1"/>
    <property type="molecule type" value="Genomic_DNA"/>
</dbReference>
<sequence>MTGIVDAHAHVWDTTRLSYPWLADFEALDRPRLPADLDRADGQVTGAVFIQAGCAPEQGLAEARWIAGLGDEWPELIAIVAAADLLDPDALEAHLDALDALGGVVGIRHLLQGESPAVFSDPVLLEGLRLLAARGLTFDACITHSQLTDLIDLLDQVPELDVVLDHLGKPPVDAGIATEAGRAWAQGITRLAARPATTVKVSGLSAEASGTEAFEANADAFIEHAVTAFGASRAMLGSDWPVSRYLGAGGTFADWIDRVHRVTGATGSEREQLDRGTALRFYRSTTLGHE</sequence>
<dbReference type="OrthoDB" id="5450317at2"/>
<dbReference type="Gene3D" id="3.20.20.140">
    <property type="entry name" value="Metal-dependent hydrolases"/>
    <property type="match status" value="1"/>
</dbReference>
<comment type="similarity">
    <text evidence="1">Belongs to the metallo-dependent hydrolases superfamily.</text>
</comment>
<dbReference type="Pfam" id="PF04909">
    <property type="entry name" value="Amidohydro_2"/>
    <property type="match status" value="1"/>
</dbReference>
<proteinExistence type="inferred from homology"/>
<dbReference type="RefSeq" id="WP_129232267.1">
    <property type="nucleotide sequence ID" value="NZ_SDPO01000004.1"/>
</dbReference>